<dbReference type="InterPro" id="IPR036390">
    <property type="entry name" value="WH_DNA-bd_sf"/>
</dbReference>
<dbReference type="RefSeq" id="WP_119591287.1">
    <property type="nucleotide sequence ID" value="NZ_QXFM01000006.1"/>
</dbReference>
<comment type="caution">
    <text evidence="5">The sequence shown here is derived from an EMBL/GenBank/DDBJ whole genome shotgun (WGS) entry which is preliminary data.</text>
</comment>
<evidence type="ECO:0000313" key="6">
    <source>
        <dbReference type="Proteomes" id="UP000265366"/>
    </source>
</evidence>
<dbReference type="Proteomes" id="UP000265366">
    <property type="component" value="Unassembled WGS sequence"/>
</dbReference>
<organism evidence="5 6">
    <name type="scientific">Aurantiacibacter xanthus</name>
    <dbReference type="NCBI Taxonomy" id="1784712"/>
    <lineage>
        <taxon>Bacteria</taxon>
        <taxon>Pseudomonadati</taxon>
        <taxon>Pseudomonadota</taxon>
        <taxon>Alphaproteobacteria</taxon>
        <taxon>Sphingomonadales</taxon>
        <taxon>Erythrobacteraceae</taxon>
        <taxon>Aurantiacibacter</taxon>
    </lineage>
</organism>
<keyword evidence="6" id="KW-1185">Reference proteome</keyword>
<feature type="domain" description="HTH marR-type" evidence="4">
    <location>
        <begin position="21"/>
        <end position="154"/>
    </location>
</feature>
<dbReference type="Pfam" id="PF01047">
    <property type="entry name" value="MarR"/>
    <property type="match status" value="1"/>
</dbReference>
<name>A0A3A1PIP7_9SPHN</name>
<keyword evidence="2" id="KW-0238">DNA-binding</keyword>
<evidence type="ECO:0000256" key="2">
    <source>
        <dbReference type="ARBA" id="ARBA00023125"/>
    </source>
</evidence>
<dbReference type="SMART" id="SM00347">
    <property type="entry name" value="HTH_MARR"/>
    <property type="match status" value="1"/>
</dbReference>
<dbReference type="GO" id="GO:0003677">
    <property type="term" value="F:DNA binding"/>
    <property type="evidence" value="ECO:0007669"/>
    <property type="project" value="UniProtKB-KW"/>
</dbReference>
<dbReference type="SUPFAM" id="SSF46785">
    <property type="entry name" value="Winged helix' DNA-binding domain"/>
    <property type="match status" value="1"/>
</dbReference>
<sequence>MPHRQSSTSFEVYKQGGTTREIRMMIDFVLLVRGFRNKLDEELRKIGQSAARMETLAAILNMQGDKSQSDVARRLRIEGATVTRMVDILSKEGLVERTPDARDRRVNLLSLTPAGVDTVERIFTIYDRVRGHMLEGMDADQIDEMTLVLESMIGRLDMPYSDEPADEPVSPQ</sequence>
<reference evidence="5 6" key="1">
    <citation type="submission" date="2018-08" db="EMBL/GenBank/DDBJ databases">
        <title>Erythrobacter zhengii sp.nov., a bacterium isolated from deep-sea sediment.</title>
        <authorList>
            <person name="Fang C."/>
            <person name="Wu Y.-H."/>
            <person name="Sun C."/>
            <person name="Wang H."/>
            <person name="Cheng H."/>
            <person name="Meng F.-X."/>
            <person name="Wang C.-S."/>
            <person name="Xu X.-W."/>
        </authorList>
    </citation>
    <scope>NUCLEOTIDE SEQUENCE [LARGE SCALE GENOMIC DNA]</scope>
    <source>
        <strain evidence="5 6">CCTCC AB 2015396</strain>
    </source>
</reference>
<dbReference type="PANTHER" id="PTHR42756">
    <property type="entry name" value="TRANSCRIPTIONAL REGULATOR, MARR"/>
    <property type="match status" value="1"/>
</dbReference>
<evidence type="ECO:0000313" key="5">
    <source>
        <dbReference type="EMBL" id="RIV92871.1"/>
    </source>
</evidence>
<dbReference type="Gene3D" id="1.10.10.10">
    <property type="entry name" value="Winged helix-like DNA-binding domain superfamily/Winged helix DNA-binding domain"/>
    <property type="match status" value="1"/>
</dbReference>
<dbReference type="AlphaFoldDB" id="A0A3A1PIP7"/>
<evidence type="ECO:0000256" key="1">
    <source>
        <dbReference type="ARBA" id="ARBA00023015"/>
    </source>
</evidence>
<protein>
    <submittedName>
        <fullName evidence="5">MarR family transcriptional regulator</fullName>
    </submittedName>
</protein>
<keyword evidence="1" id="KW-0805">Transcription regulation</keyword>
<dbReference type="EMBL" id="QXFM01000006">
    <property type="protein sequence ID" value="RIV92871.1"/>
    <property type="molecule type" value="Genomic_DNA"/>
</dbReference>
<dbReference type="InterPro" id="IPR036388">
    <property type="entry name" value="WH-like_DNA-bd_sf"/>
</dbReference>
<dbReference type="OrthoDB" id="582199at2"/>
<gene>
    <name evidence="5" type="ORF">D2V17_01000</name>
</gene>
<dbReference type="PROSITE" id="PS50995">
    <property type="entry name" value="HTH_MARR_2"/>
    <property type="match status" value="1"/>
</dbReference>
<accession>A0A3A1PIP7</accession>
<dbReference type="PANTHER" id="PTHR42756:SF1">
    <property type="entry name" value="TRANSCRIPTIONAL REPRESSOR OF EMRAB OPERON"/>
    <property type="match status" value="1"/>
</dbReference>
<keyword evidence="3" id="KW-0804">Transcription</keyword>
<evidence type="ECO:0000256" key="3">
    <source>
        <dbReference type="ARBA" id="ARBA00023163"/>
    </source>
</evidence>
<evidence type="ECO:0000259" key="4">
    <source>
        <dbReference type="PROSITE" id="PS50995"/>
    </source>
</evidence>
<dbReference type="GO" id="GO:0003700">
    <property type="term" value="F:DNA-binding transcription factor activity"/>
    <property type="evidence" value="ECO:0007669"/>
    <property type="project" value="InterPro"/>
</dbReference>
<dbReference type="PRINTS" id="PR00598">
    <property type="entry name" value="HTHMARR"/>
</dbReference>
<dbReference type="InterPro" id="IPR000835">
    <property type="entry name" value="HTH_MarR-typ"/>
</dbReference>
<proteinExistence type="predicted"/>